<accession>A0AA35YUW9</accession>
<protein>
    <submittedName>
        <fullName evidence="2">Uncharacterized protein</fullName>
    </submittedName>
</protein>
<name>A0AA35YUW9_LACSI</name>
<gene>
    <name evidence="2" type="ORF">LSALG_LOCUS20359</name>
</gene>
<dbReference type="AlphaFoldDB" id="A0AA35YUW9"/>
<keyword evidence="3" id="KW-1185">Reference proteome</keyword>
<feature type="coiled-coil region" evidence="1">
    <location>
        <begin position="42"/>
        <end position="69"/>
    </location>
</feature>
<reference evidence="2" key="1">
    <citation type="submission" date="2023-04" db="EMBL/GenBank/DDBJ databases">
        <authorList>
            <person name="Vijverberg K."/>
            <person name="Xiong W."/>
            <person name="Schranz E."/>
        </authorList>
    </citation>
    <scope>NUCLEOTIDE SEQUENCE</scope>
</reference>
<proteinExistence type="predicted"/>
<keyword evidence="1" id="KW-0175">Coiled coil</keyword>
<evidence type="ECO:0000313" key="3">
    <source>
        <dbReference type="Proteomes" id="UP001177003"/>
    </source>
</evidence>
<evidence type="ECO:0000313" key="2">
    <source>
        <dbReference type="EMBL" id="CAI9280620.1"/>
    </source>
</evidence>
<evidence type="ECO:0000256" key="1">
    <source>
        <dbReference type="SAM" id="Coils"/>
    </source>
</evidence>
<dbReference type="EMBL" id="OX465080">
    <property type="protein sequence ID" value="CAI9280620.1"/>
    <property type="molecule type" value="Genomic_DNA"/>
</dbReference>
<organism evidence="2 3">
    <name type="scientific">Lactuca saligna</name>
    <name type="common">Willowleaf lettuce</name>
    <dbReference type="NCBI Taxonomy" id="75948"/>
    <lineage>
        <taxon>Eukaryota</taxon>
        <taxon>Viridiplantae</taxon>
        <taxon>Streptophyta</taxon>
        <taxon>Embryophyta</taxon>
        <taxon>Tracheophyta</taxon>
        <taxon>Spermatophyta</taxon>
        <taxon>Magnoliopsida</taxon>
        <taxon>eudicotyledons</taxon>
        <taxon>Gunneridae</taxon>
        <taxon>Pentapetalae</taxon>
        <taxon>asterids</taxon>
        <taxon>campanulids</taxon>
        <taxon>Asterales</taxon>
        <taxon>Asteraceae</taxon>
        <taxon>Cichorioideae</taxon>
        <taxon>Cichorieae</taxon>
        <taxon>Lactucinae</taxon>
        <taxon>Lactuca</taxon>
    </lineage>
</organism>
<sequence length="138" mass="16103">MNSCISDVNLLLLDIIETRDSLITITIQKHLDEKLWPMFAMLNKLEGVSEEAEENEKKLRDAQITLEARKMLFPPWFMERILTEATENLSIHKLELVTYFELENTMDLQLDFPITPEAFLFHRFEVVANVVDSDEGVM</sequence>
<dbReference type="Proteomes" id="UP001177003">
    <property type="component" value="Chromosome 4"/>
</dbReference>